<evidence type="ECO:0000313" key="10">
    <source>
        <dbReference type="Proteomes" id="UP000315234"/>
    </source>
</evidence>
<dbReference type="RefSeq" id="WP_005532137.1">
    <property type="nucleotide sequence ID" value="NZ_BJLD01000002.1"/>
</dbReference>
<feature type="transmembrane region" description="Helical" evidence="8">
    <location>
        <begin position="298"/>
        <end position="321"/>
    </location>
</feature>
<dbReference type="Pfam" id="PF07681">
    <property type="entry name" value="DoxX"/>
    <property type="match status" value="1"/>
</dbReference>
<feature type="transmembrane region" description="Helical" evidence="8">
    <location>
        <begin position="238"/>
        <end position="260"/>
    </location>
</feature>
<sequence length="402" mass="42341">MSDKNVPDKATSFDDDLDLPTYSRDKAAADAAADNADAATEVTPAAAPTRSRPFQRPGRAEPQEIKPKEPKVHDSEPAETASVEPEPTEVFASASEADSTVASQAVQAPENGHKEGEGLSFDSSRKHSQAAPVAAPAGEPIAEDAEPAAETKQFVAPRDEEPAVAEDRAEDSSYDDADFAPTAVAAAAPAAATTVMPASVSDVDLEAETEEEKSDRLKAEQAERDGYREYGRRGTIDFGLLFVRIALSAYLLLAGATTFFKLGGGEGLSGLESEFANYAFASPLAIAVPAMQLIAGAFLLLGLVTPLAAMVGLVVTGFMALHELAASGAGLDVFTWPESVWLSLVLFVIAIALQFTGPGFISFDVKRSWTRRPLATSWIFVIIGIAVLVALWWFGAGVNPIA</sequence>
<keyword evidence="5 8" id="KW-1133">Transmembrane helix</keyword>
<keyword evidence="4 8" id="KW-0812">Transmembrane</keyword>
<proteinExistence type="inferred from homology"/>
<evidence type="ECO:0000256" key="4">
    <source>
        <dbReference type="ARBA" id="ARBA00022692"/>
    </source>
</evidence>
<dbReference type="InterPro" id="IPR032808">
    <property type="entry name" value="DoxX"/>
</dbReference>
<keyword evidence="6 8" id="KW-0472">Membrane</keyword>
<evidence type="ECO:0000256" key="2">
    <source>
        <dbReference type="ARBA" id="ARBA00006679"/>
    </source>
</evidence>
<gene>
    <name evidence="9" type="ORF">Cst04h_21300</name>
</gene>
<feature type="compositionally biased region" description="Basic and acidic residues" evidence="7">
    <location>
        <begin position="157"/>
        <end position="171"/>
    </location>
</feature>
<feature type="transmembrane region" description="Helical" evidence="8">
    <location>
        <begin position="341"/>
        <end position="363"/>
    </location>
</feature>
<organism evidence="9 10">
    <name type="scientific">Corynebacterium striatum</name>
    <dbReference type="NCBI Taxonomy" id="43770"/>
    <lineage>
        <taxon>Bacteria</taxon>
        <taxon>Bacillati</taxon>
        <taxon>Actinomycetota</taxon>
        <taxon>Actinomycetes</taxon>
        <taxon>Mycobacteriales</taxon>
        <taxon>Corynebacteriaceae</taxon>
        <taxon>Corynebacterium</taxon>
    </lineage>
</organism>
<name>A0AAQ1Z7D7_CORST</name>
<evidence type="ECO:0000256" key="7">
    <source>
        <dbReference type="SAM" id="MobiDB-lite"/>
    </source>
</evidence>
<evidence type="ECO:0000313" key="9">
    <source>
        <dbReference type="EMBL" id="GEA43960.1"/>
    </source>
</evidence>
<evidence type="ECO:0000256" key="8">
    <source>
        <dbReference type="SAM" id="Phobius"/>
    </source>
</evidence>
<keyword evidence="3" id="KW-1003">Cell membrane</keyword>
<dbReference type="PANTHER" id="PTHR33452">
    <property type="entry name" value="OXIDOREDUCTASE CATD-RELATED"/>
    <property type="match status" value="1"/>
</dbReference>
<feature type="transmembrane region" description="Helical" evidence="8">
    <location>
        <begin position="375"/>
        <end position="394"/>
    </location>
</feature>
<accession>A0AAQ1Z7D7</accession>
<evidence type="ECO:0000256" key="6">
    <source>
        <dbReference type="ARBA" id="ARBA00023136"/>
    </source>
</evidence>
<feature type="compositionally biased region" description="Polar residues" evidence="7">
    <location>
        <begin position="96"/>
        <end position="106"/>
    </location>
</feature>
<protein>
    <submittedName>
        <fullName evidence="9">Membrane protein</fullName>
    </submittedName>
</protein>
<feature type="transmembrane region" description="Helical" evidence="8">
    <location>
        <begin position="275"/>
        <end position="291"/>
    </location>
</feature>
<evidence type="ECO:0000256" key="1">
    <source>
        <dbReference type="ARBA" id="ARBA00004651"/>
    </source>
</evidence>
<dbReference type="AlphaFoldDB" id="A0AAQ1Z7D7"/>
<reference evidence="9 10" key="1">
    <citation type="submission" date="2019-06" db="EMBL/GenBank/DDBJ databases">
        <title>Draft genome sequence of Corynebacterium striatum NBRC 15291.</title>
        <authorList>
            <person name="Miura T."/>
            <person name="Furukawa M."/>
            <person name="Shimamura M."/>
            <person name="Ohyama Y."/>
            <person name="Yamazoe A."/>
            <person name="Kawasaki H."/>
        </authorList>
    </citation>
    <scope>NUCLEOTIDE SEQUENCE [LARGE SCALE GENOMIC DNA]</scope>
    <source>
        <strain evidence="9 10">NBRC 15291</strain>
    </source>
</reference>
<dbReference type="Proteomes" id="UP000315234">
    <property type="component" value="Unassembled WGS sequence"/>
</dbReference>
<comment type="caution">
    <text evidence="9">The sequence shown here is derived from an EMBL/GenBank/DDBJ whole genome shotgun (WGS) entry which is preliminary data.</text>
</comment>
<dbReference type="InterPro" id="IPR051907">
    <property type="entry name" value="DoxX-like_oxidoreductase"/>
</dbReference>
<feature type="compositionally biased region" description="Low complexity" evidence="7">
    <location>
        <begin position="29"/>
        <end position="49"/>
    </location>
</feature>
<dbReference type="EMBL" id="BJLD01000002">
    <property type="protein sequence ID" value="GEA43960.1"/>
    <property type="molecule type" value="Genomic_DNA"/>
</dbReference>
<evidence type="ECO:0000256" key="3">
    <source>
        <dbReference type="ARBA" id="ARBA00022475"/>
    </source>
</evidence>
<feature type="compositionally biased region" description="Basic and acidic residues" evidence="7">
    <location>
        <begin position="58"/>
        <end position="76"/>
    </location>
</feature>
<feature type="region of interest" description="Disordered" evidence="7">
    <location>
        <begin position="1"/>
        <end position="175"/>
    </location>
</feature>
<dbReference type="GO" id="GO:0005886">
    <property type="term" value="C:plasma membrane"/>
    <property type="evidence" value="ECO:0007669"/>
    <property type="project" value="UniProtKB-SubCell"/>
</dbReference>
<comment type="subcellular location">
    <subcellularLocation>
        <location evidence="1">Cell membrane</location>
        <topology evidence="1">Multi-pass membrane protein</topology>
    </subcellularLocation>
</comment>
<dbReference type="PANTHER" id="PTHR33452:SF1">
    <property type="entry name" value="INNER MEMBRANE PROTEIN YPHA-RELATED"/>
    <property type="match status" value="1"/>
</dbReference>
<comment type="similarity">
    <text evidence="2">Belongs to the DoxX family.</text>
</comment>
<evidence type="ECO:0000256" key="5">
    <source>
        <dbReference type="ARBA" id="ARBA00022989"/>
    </source>
</evidence>